<dbReference type="Gene3D" id="1.20.58.1030">
    <property type="match status" value="1"/>
</dbReference>
<feature type="domain" description="DNA replication complex GINS protein SLD5 C-terminal" evidence="8">
    <location>
        <begin position="230"/>
        <end position="284"/>
    </location>
</feature>
<evidence type="ECO:0000313" key="9">
    <source>
        <dbReference type="EMBL" id="CAG8832834.1"/>
    </source>
</evidence>
<dbReference type="InterPro" id="IPR036224">
    <property type="entry name" value="GINS_bundle-like_dom_sf"/>
</dbReference>
<dbReference type="CDD" id="cd11711">
    <property type="entry name" value="GINS_A_Sld5"/>
    <property type="match status" value="1"/>
</dbReference>
<dbReference type="SUPFAM" id="SSF160059">
    <property type="entry name" value="PriA/YqbF domain"/>
    <property type="match status" value="1"/>
</dbReference>
<name>A0ABN7WIM8_GIGMA</name>
<evidence type="ECO:0000256" key="1">
    <source>
        <dbReference type="ARBA" id="ARBA00004123"/>
    </source>
</evidence>
<reference evidence="9 10" key="1">
    <citation type="submission" date="2021-06" db="EMBL/GenBank/DDBJ databases">
        <authorList>
            <person name="Kallberg Y."/>
            <person name="Tangrot J."/>
            <person name="Rosling A."/>
        </authorList>
    </citation>
    <scope>NUCLEOTIDE SEQUENCE [LARGE SCALE GENOMIC DNA]</scope>
    <source>
        <strain evidence="9 10">120-4 pot B 10/14</strain>
    </source>
</reference>
<dbReference type="PANTHER" id="PTHR21206:SF0">
    <property type="entry name" value="DNA REPLICATION COMPLEX GINS PROTEIN SLD5"/>
    <property type="match status" value="1"/>
</dbReference>
<feature type="domain" description="GINS subunit" evidence="7">
    <location>
        <begin position="125"/>
        <end position="178"/>
    </location>
</feature>
<evidence type="ECO:0000256" key="2">
    <source>
        <dbReference type="ARBA" id="ARBA00008187"/>
    </source>
</evidence>
<dbReference type="SUPFAM" id="SSF158573">
    <property type="entry name" value="GINS helical bundle-like"/>
    <property type="match status" value="1"/>
</dbReference>
<keyword evidence="10" id="KW-1185">Reference proteome</keyword>
<dbReference type="Pfam" id="PF05916">
    <property type="entry name" value="Sld5"/>
    <property type="match status" value="1"/>
</dbReference>
<proteinExistence type="inferred from homology"/>
<comment type="function">
    <text evidence="6">The GINS complex plays an essential role in the initiation of DNA replication.</text>
</comment>
<organism evidence="9 10">
    <name type="scientific">Gigaspora margarita</name>
    <dbReference type="NCBI Taxonomy" id="4874"/>
    <lineage>
        <taxon>Eukaryota</taxon>
        <taxon>Fungi</taxon>
        <taxon>Fungi incertae sedis</taxon>
        <taxon>Mucoromycota</taxon>
        <taxon>Glomeromycotina</taxon>
        <taxon>Glomeromycetes</taxon>
        <taxon>Diversisporales</taxon>
        <taxon>Gigasporaceae</taxon>
        <taxon>Gigaspora</taxon>
    </lineage>
</organism>
<dbReference type="Pfam" id="PF16922">
    <property type="entry name" value="SLD5_C"/>
    <property type="match status" value="1"/>
</dbReference>
<evidence type="ECO:0000259" key="8">
    <source>
        <dbReference type="Pfam" id="PF16922"/>
    </source>
</evidence>
<dbReference type="PANTHER" id="PTHR21206">
    <property type="entry name" value="SLD5 PROTEIN"/>
    <property type="match status" value="1"/>
</dbReference>
<dbReference type="InterPro" id="IPR031633">
    <property type="entry name" value="SLD5_C"/>
</dbReference>
<evidence type="ECO:0000259" key="7">
    <source>
        <dbReference type="Pfam" id="PF05916"/>
    </source>
</evidence>
<keyword evidence="5 6" id="KW-0539">Nucleus</keyword>
<sequence length="284" mass="33265">MSRIFSRQNQKEPKTINLNAAYTKEFFDSDEDLDVEDEFNVDEFNINESNINKENNVDESNINKENEILSGQLKILQRAWLNENFSTEILPYEPAFERLNEILENQNIRAESLALSQETSPIGMLLFIDNERIKYVMNRYKRTRLAKIEKYVCSIIENAEYMARLSLPEREFAERVLDFLSLMTILNRYKRLIEEHEHASFLHVLPQESLDVLKETENGTETSFATVEHPDLNQAVFCRFIKHVGSYSFPSTPHDKEILSKDDAYLVKYSDIQKLLEGHSIELI</sequence>
<evidence type="ECO:0000256" key="5">
    <source>
        <dbReference type="ARBA" id="ARBA00023242"/>
    </source>
</evidence>
<evidence type="ECO:0000256" key="6">
    <source>
        <dbReference type="PIRNR" id="PIRNR007764"/>
    </source>
</evidence>
<dbReference type="CDD" id="cd21692">
    <property type="entry name" value="GINS_B_Sld5"/>
    <property type="match status" value="1"/>
</dbReference>
<evidence type="ECO:0000256" key="3">
    <source>
        <dbReference type="ARBA" id="ARBA00014804"/>
    </source>
</evidence>
<protein>
    <recommendedName>
        <fullName evidence="3 6">DNA replication complex GINS protein SLD5</fullName>
    </recommendedName>
</protein>
<dbReference type="InterPro" id="IPR021151">
    <property type="entry name" value="GINS_A"/>
</dbReference>
<comment type="caution">
    <text evidence="9">The sequence shown here is derived from an EMBL/GenBank/DDBJ whole genome shotgun (WGS) entry which is preliminary data.</text>
</comment>
<comment type="similarity">
    <text evidence="2 6">Belongs to the GINS4/SLD5 family.</text>
</comment>
<dbReference type="Proteomes" id="UP000789901">
    <property type="component" value="Unassembled WGS sequence"/>
</dbReference>
<evidence type="ECO:0000313" key="10">
    <source>
        <dbReference type="Proteomes" id="UP000789901"/>
    </source>
</evidence>
<evidence type="ECO:0000256" key="4">
    <source>
        <dbReference type="ARBA" id="ARBA00022705"/>
    </source>
</evidence>
<gene>
    <name evidence="9" type="ORF">GMARGA_LOCUS31246</name>
</gene>
<dbReference type="PIRSF" id="PIRSF007764">
    <property type="entry name" value="Sld5"/>
    <property type="match status" value="1"/>
</dbReference>
<dbReference type="InterPro" id="IPR008591">
    <property type="entry name" value="GINS_Sld5"/>
</dbReference>
<comment type="subcellular location">
    <subcellularLocation>
        <location evidence="1 6">Nucleus</location>
    </subcellularLocation>
</comment>
<dbReference type="EMBL" id="CAJVQB010046153">
    <property type="protein sequence ID" value="CAG8832834.1"/>
    <property type="molecule type" value="Genomic_DNA"/>
</dbReference>
<accession>A0ABN7WIM8</accession>
<keyword evidence="4 6" id="KW-0235">DNA replication</keyword>
<dbReference type="InterPro" id="IPR038749">
    <property type="entry name" value="Sld5_GINS_A"/>
</dbReference>